<accession>A0AAV5VTD7</accession>
<evidence type="ECO:0000313" key="2">
    <source>
        <dbReference type="Proteomes" id="UP001432322"/>
    </source>
</evidence>
<organism evidence="1 2">
    <name type="scientific">Pristionchus fissidentatus</name>
    <dbReference type="NCBI Taxonomy" id="1538716"/>
    <lineage>
        <taxon>Eukaryota</taxon>
        <taxon>Metazoa</taxon>
        <taxon>Ecdysozoa</taxon>
        <taxon>Nematoda</taxon>
        <taxon>Chromadorea</taxon>
        <taxon>Rhabditida</taxon>
        <taxon>Rhabditina</taxon>
        <taxon>Diplogasteromorpha</taxon>
        <taxon>Diplogasteroidea</taxon>
        <taxon>Neodiplogasteridae</taxon>
        <taxon>Pristionchus</taxon>
    </lineage>
</organism>
<dbReference type="EMBL" id="BTSY01000004">
    <property type="protein sequence ID" value="GMT21644.1"/>
    <property type="molecule type" value="Genomic_DNA"/>
</dbReference>
<dbReference type="AlphaFoldDB" id="A0AAV5VTD7"/>
<dbReference type="Proteomes" id="UP001432322">
    <property type="component" value="Unassembled WGS sequence"/>
</dbReference>
<reference evidence="1" key="1">
    <citation type="submission" date="2023-10" db="EMBL/GenBank/DDBJ databases">
        <title>Genome assembly of Pristionchus species.</title>
        <authorList>
            <person name="Yoshida K."/>
            <person name="Sommer R.J."/>
        </authorList>
    </citation>
    <scope>NUCLEOTIDE SEQUENCE</scope>
    <source>
        <strain evidence="1">RS5133</strain>
    </source>
</reference>
<comment type="caution">
    <text evidence="1">The sequence shown here is derived from an EMBL/GenBank/DDBJ whole genome shotgun (WGS) entry which is preliminary data.</text>
</comment>
<protein>
    <submittedName>
        <fullName evidence="1">Uncharacterized protein</fullName>
    </submittedName>
</protein>
<gene>
    <name evidence="1" type="ORF">PFISCL1PPCAC_12941</name>
</gene>
<sequence>MCESVREGDDLVCLRKRAKVIECRIAEIVGGCGRDLAGVKQGFVVARTEFQFHSLELAVIGVRAGWHHCELTRFTNETHQTVSSCNSIQVRCVAAARRHARKEACVINKVVHRCGL</sequence>
<evidence type="ECO:0000313" key="1">
    <source>
        <dbReference type="EMBL" id="GMT21644.1"/>
    </source>
</evidence>
<name>A0AAV5VTD7_9BILA</name>
<keyword evidence="2" id="KW-1185">Reference proteome</keyword>
<proteinExistence type="predicted"/>